<name>A0ACD5URK6_AVESA</name>
<proteinExistence type="predicted"/>
<evidence type="ECO:0000313" key="2">
    <source>
        <dbReference type="Proteomes" id="UP001732700"/>
    </source>
</evidence>
<evidence type="ECO:0000313" key="1">
    <source>
        <dbReference type="EnsemblPlants" id="AVESA.00010b.r2.2CG0305380.1.CDS"/>
    </source>
</evidence>
<dbReference type="EnsemblPlants" id="AVESA.00010b.r2.2CG0305380.1">
    <property type="protein sequence ID" value="AVESA.00010b.r2.2CG0305380.1.CDS"/>
    <property type="gene ID" value="AVESA.00010b.r2.2CG0305380"/>
</dbReference>
<reference evidence="1" key="1">
    <citation type="submission" date="2021-05" db="EMBL/GenBank/DDBJ databases">
        <authorList>
            <person name="Scholz U."/>
            <person name="Mascher M."/>
            <person name="Fiebig A."/>
        </authorList>
    </citation>
    <scope>NUCLEOTIDE SEQUENCE [LARGE SCALE GENOMIC DNA]</scope>
</reference>
<dbReference type="Proteomes" id="UP001732700">
    <property type="component" value="Chromosome 2C"/>
</dbReference>
<reference evidence="1" key="2">
    <citation type="submission" date="2025-09" db="UniProtKB">
        <authorList>
            <consortium name="EnsemblPlants"/>
        </authorList>
    </citation>
    <scope>IDENTIFICATION</scope>
</reference>
<sequence length="527" mass="58361">MEPQPIIGVTMESMLASMQSDGWPPQMLGIGTEMMLMFVYDAIPSQPAYSAAPFSRAGAAWVPDGVDRISHLPDLILCNIISRLPAKDAARTAALASRWRSLWRSVPLVLDDTHFLTGIGAGAGGRPAIGADPPGLVDAVSRVLAAHPGPFRCVHLTCSTMEAHRGEVARWLEVLAAKGVQELAFINRPWPLDIRLPATLFSCSSLTRLHLGVWRFPDTTAVQRSAAFPNLRELALSYIVMQERDIAFLLDRCPILEILTMITMQIGVFLRLVSRTVRCVQLCSSYLEDVAVVDAPRLERFLLFMAGMSNNKPSRIKIGHAPNLRVLGYLEPGEHVMEIGNTVITARSKESPSTVVPSVRILALEVKFTVRSEVKKVPSFLRCFPNVETLHVKSATAYEEPTGKVSLKLWQEGGPITCVLRHMKKMIFHEFRGSINEIVFLKFIAERALFLEKMVIVVAYKCHSSGEDVNSILKPLTCAKWASRTCKLQVFKSPFTHGAGSPVYDIQSASESSVTDPFDMIYYEELL</sequence>
<keyword evidence="2" id="KW-1185">Reference proteome</keyword>
<protein>
    <submittedName>
        <fullName evidence="1">Uncharacterized protein</fullName>
    </submittedName>
</protein>
<accession>A0ACD5URK6</accession>
<organism evidence="1 2">
    <name type="scientific">Avena sativa</name>
    <name type="common">Oat</name>
    <dbReference type="NCBI Taxonomy" id="4498"/>
    <lineage>
        <taxon>Eukaryota</taxon>
        <taxon>Viridiplantae</taxon>
        <taxon>Streptophyta</taxon>
        <taxon>Embryophyta</taxon>
        <taxon>Tracheophyta</taxon>
        <taxon>Spermatophyta</taxon>
        <taxon>Magnoliopsida</taxon>
        <taxon>Liliopsida</taxon>
        <taxon>Poales</taxon>
        <taxon>Poaceae</taxon>
        <taxon>BOP clade</taxon>
        <taxon>Pooideae</taxon>
        <taxon>Poodae</taxon>
        <taxon>Poeae</taxon>
        <taxon>Poeae Chloroplast Group 1 (Aveneae type)</taxon>
        <taxon>Aveninae</taxon>
        <taxon>Avena</taxon>
    </lineage>
</organism>